<dbReference type="GO" id="GO:0003700">
    <property type="term" value="F:DNA-binding transcription factor activity"/>
    <property type="evidence" value="ECO:0007669"/>
    <property type="project" value="TreeGrafter"/>
</dbReference>
<dbReference type="EMBL" id="VSIY01000013">
    <property type="protein sequence ID" value="TYB80543.1"/>
    <property type="molecule type" value="Genomic_DNA"/>
</dbReference>
<dbReference type="SUPFAM" id="SSF48498">
    <property type="entry name" value="Tetracyclin repressor-like, C-terminal domain"/>
    <property type="match status" value="1"/>
</dbReference>
<comment type="caution">
    <text evidence="7">The sequence shown here is derived from an EMBL/GenBank/DDBJ whole genome shotgun (WGS) entry which is preliminary data.</text>
</comment>
<dbReference type="Gene3D" id="1.10.357.10">
    <property type="entry name" value="Tetracycline Repressor, domain 2"/>
    <property type="match status" value="1"/>
</dbReference>
<keyword evidence="4" id="KW-0804">Transcription</keyword>
<keyword evidence="2" id="KW-0805">Transcription regulation</keyword>
<dbReference type="InterPro" id="IPR023772">
    <property type="entry name" value="DNA-bd_HTH_TetR-type_CS"/>
</dbReference>
<gene>
    <name evidence="7" type="ORF">FVF75_12950</name>
</gene>
<dbReference type="RefSeq" id="WP_148378664.1">
    <property type="nucleotide sequence ID" value="NZ_VSIY01000013.1"/>
</dbReference>
<evidence type="ECO:0000256" key="5">
    <source>
        <dbReference type="PROSITE-ProRule" id="PRU00335"/>
    </source>
</evidence>
<dbReference type="PROSITE" id="PS01081">
    <property type="entry name" value="HTH_TETR_1"/>
    <property type="match status" value="1"/>
</dbReference>
<dbReference type="PANTHER" id="PTHR30055:SF240">
    <property type="entry name" value="HTH-TYPE TRANSCRIPTIONAL REGULATOR ACRR"/>
    <property type="match status" value="1"/>
</dbReference>
<proteinExistence type="predicted"/>
<evidence type="ECO:0000256" key="3">
    <source>
        <dbReference type="ARBA" id="ARBA00023125"/>
    </source>
</evidence>
<dbReference type="InterPro" id="IPR001647">
    <property type="entry name" value="HTH_TetR"/>
</dbReference>
<reference evidence="7 8" key="1">
    <citation type="submission" date="2019-08" db="EMBL/GenBank/DDBJ databases">
        <title>Identification of a novel species of the genus Boseongicola.</title>
        <authorList>
            <person name="Zhang X.-Q."/>
        </authorList>
    </citation>
    <scope>NUCLEOTIDE SEQUENCE [LARGE SCALE GENOMIC DNA]</scope>
    <source>
        <strain evidence="7 8">HY14</strain>
    </source>
</reference>
<dbReference type="PANTHER" id="PTHR30055">
    <property type="entry name" value="HTH-TYPE TRANSCRIPTIONAL REGULATOR RUTR"/>
    <property type="match status" value="1"/>
</dbReference>
<organism evidence="7 8">
    <name type="scientific">Maritimibacter fusiformis</name>
    <dbReference type="NCBI Taxonomy" id="2603819"/>
    <lineage>
        <taxon>Bacteria</taxon>
        <taxon>Pseudomonadati</taxon>
        <taxon>Pseudomonadota</taxon>
        <taxon>Alphaproteobacteria</taxon>
        <taxon>Rhodobacterales</taxon>
        <taxon>Roseobacteraceae</taxon>
        <taxon>Maritimibacter</taxon>
    </lineage>
</organism>
<dbReference type="PROSITE" id="PS50977">
    <property type="entry name" value="HTH_TETR_2"/>
    <property type="match status" value="1"/>
</dbReference>
<dbReference type="InterPro" id="IPR050109">
    <property type="entry name" value="HTH-type_TetR-like_transc_reg"/>
</dbReference>
<accession>A0A5D0RGN2</accession>
<dbReference type="PRINTS" id="PR00455">
    <property type="entry name" value="HTHTETR"/>
</dbReference>
<evidence type="ECO:0000313" key="7">
    <source>
        <dbReference type="EMBL" id="TYB80543.1"/>
    </source>
</evidence>
<dbReference type="InterPro" id="IPR036271">
    <property type="entry name" value="Tet_transcr_reg_TetR-rel_C_sf"/>
</dbReference>
<sequence length="201" mass="21875">MSQARTRKSAADRRAEIVETAIRLSAEIGPDRVTTQQLADAVGVTQPAIFRHFATKADIWLAVGERIAANFRDIHAQPHSTAGDDPHGTLVKVIGHHFVHIARNPAVPAILFSRELHSEVATLRESFAELMAERRAAIAALIRSAQSAGLHRAEIVADDAAHLVLAAIQGLSMRWSLEDRTFDLADEGGRVIEGLLNSFRA</sequence>
<dbReference type="Pfam" id="PF00440">
    <property type="entry name" value="TetR_N"/>
    <property type="match status" value="1"/>
</dbReference>
<feature type="domain" description="HTH tetR-type" evidence="6">
    <location>
        <begin position="11"/>
        <end position="71"/>
    </location>
</feature>
<dbReference type="Pfam" id="PF13977">
    <property type="entry name" value="TetR_C_6"/>
    <property type="match status" value="1"/>
</dbReference>
<evidence type="ECO:0000313" key="8">
    <source>
        <dbReference type="Proteomes" id="UP000322080"/>
    </source>
</evidence>
<dbReference type="InterPro" id="IPR039538">
    <property type="entry name" value="BetI_C"/>
</dbReference>
<feature type="DNA-binding region" description="H-T-H motif" evidence="5">
    <location>
        <begin position="34"/>
        <end position="53"/>
    </location>
</feature>
<dbReference type="InterPro" id="IPR009057">
    <property type="entry name" value="Homeodomain-like_sf"/>
</dbReference>
<evidence type="ECO:0000259" key="6">
    <source>
        <dbReference type="PROSITE" id="PS50977"/>
    </source>
</evidence>
<evidence type="ECO:0000256" key="4">
    <source>
        <dbReference type="ARBA" id="ARBA00023163"/>
    </source>
</evidence>
<evidence type="ECO:0000256" key="1">
    <source>
        <dbReference type="ARBA" id="ARBA00022491"/>
    </source>
</evidence>
<dbReference type="SUPFAM" id="SSF46689">
    <property type="entry name" value="Homeodomain-like"/>
    <property type="match status" value="1"/>
</dbReference>
<keyword evidence="8" id="KW-1185">Reference proteome</keyword>
<keyword evidence="3 5" id="KW-0238">DNA-binding</keyword>
<dbReference type="AlphaFoldDB" id="A0A5D0RGN2"/>
<keyword evidence="1" id="KW-0678">Repressor</keyword>
<dbReference type="GO" id="GO:0000976">
    <property type="term" value="F:transcription cis-regulatory region binding"/>
    <property type="evidence" value="ECO:0007669"/>
    <property type="project" value="TreeGrafter"/>
</dbReference>
<protein>
    <submittedName>
        <fullName evidence="7">TetR/AcrR family transcriptional regulator</fullName>
    </submittedName>
</protein>
<dbReference type="Proteomes" id="UP000322080">
    <property type="component" value="Unassembled WGS sequence"/>
</dbReference>
<evidence type="ECO:0000256" key="2">
    <source>
        <dbReference type="ARBA" id="ARBA00023015"/>
    </source>
</evidence>
<name>A0A5D0RGN2_9RHOB</name>